<keyword evidence="5" id="KW-0564">Palmitate</keyword>
<dbReference type="Proteomes" id="UP000199119">
    <property type="component" value="Unassembled WGS sequence"/>
</dbReference>
<gene>
    <name evidence="7" type="ORF">SAMN04489711_110122</name>
</gene>
<dbReference type="OrthoDB" id="9812878at2"/>
<evidence type="ECO:0000313" key="7">
    <source>
        <dbReference type="EMBL" id="SFF03657.1"/>
    </source>
</evidence>
<organism evidence="7 8">
    <name type="scientific">Paracidovorax wautersii</name>
    <dbReference type="NCBI Taxonomy" id="1177982"/>
    <lineage>
        <taxon>Bacteria</taxon>
        <taxon>Pseudomonadati</taxon>
        <taxon>Pseudomonadota</taxon>
        <taxon>Betaproteobacteria</taxon>
        <taxon>Burkholderiales</taxon>
        <taxon>Comamonadaceae</taxon>
        <taxon>Paracidovorax</taxon>
    </lineage>
</organism>
<evidence type="ECO:0000256" key="6">
    <source>
        <dbReference type="ARBA" id="ARBA00023288"/>
    </source>
</evidence>
<dbReference type="Gene3D" id="3.40.190.10">
    <property type="entry name" value="Periplasmic binding protein-like II"/>
    <property type="match status" value="2"/>
</dbReference>
<comment type="subcellular location">
    <subcellularLocation>
        <location evidence="1">Membrane</location>
        <topology evidence="1">Lipid-anchor</topology>
    </subcellularLocation>
</comment>
<evidence type="ECO:0000256" key="4">
    <source>
        <dbReference type="ARBA" id="ARBA00023136"/>
    </source>
</evidence>
<dbReference type="InterPro" id="IPR004872">
    <property type="entry name" value="Lipoprotein_NlpA"/>
</dbReference>
<evidence type="ECO:0000256" key="5">
    <source>
        <dbReference type="ARBA" id="ARBA00023139"/>
    </source>
</evidence>
<dbReference type="RefSeq" id="WP_092940294.1">
    <property type="nucleotide sequence ID" value="NZ_FONX01000010.1"/>
</dbReference>
<reference evidence="8" key="1">
    <citation type="submission" date="2016-10" db="EMBL/GenBank/DDBJ databases">
        <authorList>
            <person name="Varghese N."/>
            <person name="Submissions S."/>
        </authorList>
    </citation>
    <scope>NUCLEOTIDE SEQUENCE [LARGE SCALE GENOMIC DNA]</scope>
    <source>
        <strain evidence="8">DSM 27981</strain>
    </source>
</reference>
<accession>A0A1I2FFX8</accession>
<keyword evidence="4" id="KW-0472">Membrane</keyword>
<dbReference type="Pfam" id="PF03180">
    <property type="entry name" value="Lipoprotein_9"/>
    <property type="match status" value="1"/>
</dbReference>
<proteinExistence type="inferred from homology"/>
<name>A0A1I2FFX8_9BURK</name>
<dbReference type="PANTHER" id="PTHR30429">
    <property type="entry name" value="D-METHIONINE-BINDING LIPOPROTEIN METQ"/>
    <property type="match status" value="1"/>
</dbReference>
<evidence type="ECO:0000256" key="1">
    <source>
        <dbReference type="ARBA" id="ARBA00004635"/>
    </source>
</evidence>
<evidence type="ECO:0000256" key="3">
    <source>
        <dbReference type="ARBA" id="ARBA00022729"/>
    </source>
</evidence>
<dbReference type="PANTHER" id="PTHR30429:SF1">
    <property type="entry name" value="D-METHIONINE-BINDING LIPOPROTEIN METQ-RELATED"/>
    <property type="match status" value="1"/>
</dbReference>
<protein>
    <submittedName>
        <fullName evidence="7">D-methionine transport system substrate-binding protein</fullName>
    </submittedName>
</protein>
<sequence length="276" mass="30259">MKPRPFLLRLLGPFLALAGALLLAGGAQARPLKIGVVPGIFADSVEVAAKEAKARGLDIQIVEFTDWTTPNVALQAGDIDLNYYQNSNYLANAVRSQGFDFVSVQPGILSYLGLYSTRHASLAQVPQGAKVAIASDPVNIGRALRLLQHAGLITLRPDTGLLGTLADIRSNPKHLQFIEVEGPQLVRAAQDVDLAQGFPYFIIPSKAFDATKALAYTSYEDDSWAIQFVARKDRAADPRIAQFLDIYKTSPAVRQAIHAFYLNDARLYRLTWLQPR</sequence>
<dbReference type="SUPFAM" id="SSF53850">
    <property type="entry name" value="Periplasmic binding protein-like II"/>
    <property type="match status" value="1"/>
</dbReference>
<keyword evidence="8" id="KW-1185">Reference proteome</keyword>
<dbReference type="GO" id="GO:0016020">
    <property type="term" value="C:membrane"/>
    <property type="evidence" value="ECO:0007669"/>
    <property type="project" value="UniProtKB-SubCell"/>
</dbReference>
<evidence type="ECO:0000256" key="2">
    <source>
        <dbReference type="ARBA" id="ARBA00008973"/>
    </source>
</evidence>
<evidence type="ECO:0000313" key="8">
    <source>
        <dbReference type="Proteomes" id="UP000199119"/>
    </source>
</evidence>
<comment type="similarity">
    <text evidence="2">Belongs to the NlpA lipoprotein family.</text>
</comment>
<keyword evidence="6" id="KW-0449">Lipoprotein</keyword>
<dbReference type="AlphaFoldDB" id="A0A1I2FFX8"/>
<keyword evidence="3" id="KW-0732">Signal</keyword>
<dbReference type="STRING" id="1177982.SAMN04489711_110122"/>
<dbReference type="EMBL" id="FONX01000010">
    <property type="protein sequence ID" value="SFF03657.1"/>
    <property type="molecule type" value="Genomic_DNA"/>
</dbReference>